<dbReference type="Gramene" id="OPUNC10G10060.1">
    <property type="protein sequence ID" value="OPUNC10G10060.1"/>
    <property type="gene ID" value="OPUNC10G10060"/>
</dbReference>
<accession>A0A0E0M869</accession>
<dbReference type="AlphaFoldDB" id="A0A0E0M869"/>
<dbReference type="EnsemblPlants" id="OPUNC10G10060.1">
    <property type="protein sequence ID" value="OPUNC10G10060.1"/>
    <property type="gene ID" value="OPUNC10G10060"/>
</dbReference>
<name>A0A0E0M869_ORYPU</name>
<reference evidence="1" key="1">
    <citation type="submission" date="2015-04" db="UniProtKB">
        <authorList>
            <consortium name="EnsemblPlants"/>
        </authorList>
    </citation>
    <scope>IDENTIFICATION</scope>
</reference>
<dbReference type="HOGENOM" id="CLU_2908054_0_0_1"/>
<organism evidence="1">
    <name type="scientific">Oryza punctata</name>
    <name type="common">Red rice</name>
    <dbReference type="NCBI Taxonomy" id="4537"/>
    <lineage>
        <taxon>Eukaryota</taxon>
        <taxon>Viridiplantae</taxon>
        <taxon>Streptophyta</taxon>
        <taxon>Embryophyta</taxon>
        <taxon>Tracheophyta</taxon>
        <taxon>Spermatophyta</taxon>
        <taxon>Magnoliopsida</taxon>
        <taxon>Liliopsida</taxon>
        <taxon>Poales</taxon>
        <taxon>Poaceae</taxon>
        <taxon>BOP clade</taxon>
        <taxon>Oryzoideae</taxon>
        <taxon>Oryzeae</taxon>
        <taxon>Oryzinae</taxon>
        <taxon>Oryza</taxon>
    </lineage>
</organism>
<evidence type="ECO:0000313" key="2">
    <source>
        <dbReference type="Proteomes" id="UP000026962"/>
    </source>
</evidence>
<evidence type="ECO:0000313" key="1">
    <source>
        <dbReference type="EnsemblPlants" id="OPUNC10G10060.1"/>
    </source>
</evidence>
<proteinExistence type="predicted"/>
<dbReference type="Proteomes" id="UP000026962">
    <property type="component" value="Chromosome 10"/>
</dbReference>
<sequence>MFILYGTSTLTNSSATPDFFRFLFLSLAKDLRTDTASEETNSDLDWVSDRSMRIREERGDKD</sequence>
<keyword evidence="2" id="KW-1185">Reference proteome</keyword>
<protein>
    <submittedName>
        <fullName evidence="1">Uncharacterized protein</fullName>
    </submittedName>
</protein>
<reference evidence="1" key="2">
    <citation type="submission" date="2018-05" db="EMBL/GenBank/DDBJ databases">
        <title>OpunRS2 (Oryza punctata Reference Sequence Version 2).</title>
        <authorList>
            <person name="Zhang J."/>
            <person name="Kudrna D."/>
            <person name="Lee S."/>
            <person name="Talag J."/>
            <person name="Welchert J."/>
            <person name="Wing R.A."/>
        </authorList>
    </citation>
    <scope>NUCLEOTIDE SEQUENCE [LARGE SCALE GENOMIC DNA]</scope>
</reference>